<reference evidence="6 7" key="1">
    <citation type="submission" date="2016-11" db="EMBL/GenBank/DDBJ databases">
        <title>Trade-off between light-utilization and light-protection in marine flavobacteria.</title>
        <authorList>
            <person name="Kumagai Y."/>
        </authorList>
    </citation>
    <scope>NUCLEOTIDE SEQUENCE [LARGE SCALE GENOMIC DNA]</scope>
    <source>
        <strain evidence="6 7">NBRC 107741</strain>
    </source>
</reference>
<feature type="DNA-binding region" description="H-T-H motif" evidence="4">
    <location>
        <begin position="22"/>
        <end position="41"/>
    </location>
</feature>
<accession>A0A2S7KRG8</accession>
<dbReference type="PANTHER" id="PTHR30328">
    <property type="entry name" value="TRANSCRIPTIONAL REPRESSOR"/>
    <property type="match status" value="1"/>
</dbReference>
<dbReference type="FunFam" id="1.10.10.60:FF:000141">
    <property type="entry name" value="TetR family transcriptional regulator"/>
    <property type="match status" value="1"/>
</dbReference>
<dbReference type="Pfam" id="PF00440">
    <property type="entry name" value="TetR_N"/>
    <property type="match status" value="1"/>
</dbReference>
<evidence type="ECO:0000259" key="5">
    <source>
        <dbReference type="PROSITE" id="PS50977"/>
    </source>
</evidence>
<dbReference type="PANTHER" id="PTHR30328:SF54">
    <property type="entry name" value="HTH-TYPE TRANSCRIPTIONAL REPRESSOR SCO4008"/>
    <property type="match status" value="1"/>
</dbReference>
<evidence type="ECO:0000256" key="3">
    <source>
        <dbReference type="ARBA" id="ARBA00023163"/>
    </source>
</evidence>
<evidence type="ECO:0000256" key="2">
    <source>
        <dbReference type="ARBA" id="ARBA00023125"/>
    </source>
</evidence>
<dbReference type="InterPro" id="IPR001647">
    <property type="entry name" value="HTH_TetR"/>
</dbReference>
<keyword evidence="7" id="KW-1185">Reference proteome</keyword>
<dbReference type="GO" id="GO:0003677">
    <property type="term" value="F:DNA binding"/>
    <property type="evidence" value="ECO:0007669"/>
    <property type="project" value="UniProtKB-UniRule"/>
</dbReference>
<evidence type="ECO:0000313" key="7">
    <source>
        <dbReference type="Proteomes" id="UP000239800"/>
    </source>
</evidence>
<protein>
    <submittedName>
        <fullName evidence="6">TetR family transcriptional regulator</fullName>
    </submittedName>
</protein>
<dbReference type="RefSeq" id="WP_104813145.1">
    <property type="nucleotide sequence ID" value="NZ_MQUB01000001.1"/>
</dbReference>
<sequence length="201" mass="23424">MKDQILQTAAQLFMTHGFKSITMDDIAQDMAISKKTIYSHFNNKEAIVAVVVDDLFESVCHGIDCIGELNHNPIEEIYEIKKLVIKHVGNERDSPWYQLRKYYPHIHESIKKRQFNYMQKCVVENLNRGLEQGLFRENIDVQFVSRIYFVGVTGIKDDQLFPPESFDGETLYSTFLEYHLRGIVTPKGRKILNQIIHSNLE</sequence>
<name>A0A2S7KRG8_9FLAO</name>
<dbReference type="Gene3D" id="1.10.357.10">
    <property type="entry name" value="Tetracycline Repressor, domain 2"/>
    <property type="match status" value="1"/>
</dbReference>
<keyword evidence="2 4" id="KW-0238">DNA-binding</keyword>
<comment type="caution">
    <text evidence="6">The sequence shown here is derived from an EMBL/GenBank/DDBJ whole genome shotgun (WGS) entry which is preliminary data.</text>
</comment>
<dbReference type="SUPFAM" id="SSF46689">
    <property type="entry name" value="Homeodomain-like"/>
    <property type="match status" value="1"/>
</dbReference>
<proteinExistence type="predicted"/>
<feature type="domain" description="HTH tetR-type" evidence="5">
    <location>
        <begin position="1"/>
        <end position="59"/>
    </location>
</feature>
<dbReference type="PRINTS" id="PR00455">
    <property type="entry name" value="HTHTETR"/>
</dbReference>
<dbReference type="Proteomes" id="UP000239800">
    <property type="component" value="Unassembled WGS sequence"/>
</dbReference>
<gene>
    <name evidence="6" type="ORF">BST85_10190</name>
</gene>
<dbReference type="InterPro" id="IPR009057">
    <property type="entry name" value="Homeodomain-like_sf"/>
</dbReference>
<dbReference type="EMBL" id="MQUB01000001">
    <property type="protein sequence ID" value="PQB05210.1"/>
    <property type="molecule type" value="Genomic_DNA"/>
</dbReference>
<keyword evidence="3" id="KW-0804">Transcription</keyword>
<dbReference type="InterPro" id="IPR050109">
    <property type="entry name" value="HTH-type_TetR-like_transc_reg"/>
</dbReference>
<evidence type="ECO:0000256" key="4">
    <source>
        <dbReference type="PROSITE-ProRule" id="PRU00335"/>
    </source>
</evidence>
<dbReference type="InterPro" id="IPR036271">
    <property type="entry name" value="Tet_transcr_reg_TetR-rel_C_sf"/>
</dbReference>
<evidence type="ECO:0000256" key="1">
    <source>
        <dbReference type="ARBA" id="ARBA00023015"/>
    </source>
</evidence>
<dbReference type="PROSITE" id="PS50977">
    <property type="entry name" value="HTH_TETR_2"/>
    <property type="match status" value="1"/>
</dbReference>
<keyword evidence="1" id="KW-0805">Transcription regulation</keyword>
<dbReference type="AlphaFoldDB" id="A0A2S7KRG8"/>
<dbReference type="SUPFAM" id="SSF48498">
    <property type="entry name" value="Tetracyclin repressor-like, C-terminal domain"/>
    <property type="match status" value="1"/>
</dbReference>
<evidence type="ECO:0000313" key="6">
    <source>
        <dbReference type="EMBL" id="PQB05210.1"/>
    </source>
</evidence>
<dbReference type="OrthoDB" id="881297at2"/>
<organism evidence="6 7">
    <name type="scientific">Aureitalea marina</name>
    <dbReference type="NCBI Taxonomy" id="930804"/>
    <lineage>
        <taxon>Bacteria</taxon>
        <taxon>Pseudomonadati</taxon>
        <taxon>Bacteroidota</taxon>
        <taxon>Flavobacteriia</taxon>
        <taxon>Flavobacteriales</taxon>
        <taxon>Flavobacteriaceae</taxon>
        <taxon>Aureitalea</taxon>
    </lineage>
</organism>